<feature type="region of interest" description="Disordered" evidence="2">
    <location>
        <begin position="71"/>
        <end position="100"/>
    </location>
</feature>
<dbReference type="AlphaFoldDB" id="A0A084VMC9"/>
<name>A0A084VMC9_ANOSI</name>
<feature type="compositionally biased region" description="Low complexity" evidence="2">
    <location>
        <begin position="87"/>
        <end position="100"/>
    </location>
</feature>
<dbReference type="GO" id="GO:0003676">
    <property type="term" value="F:nucleic acid binding"/>
    <property type="evidence" value="ECO:0007669"/>
    <property type="project" value="InterPro"/>
</dbReference>
<keyword evidence="1" id="KW-0479">Metal-binding</keyword>
<dbReference type="VEuPathDB" id="VectorBase:ASIC006452"/>
<dbReference type="InterPro" id="IPR001878">
    <property type="entry name" value="Znf_CCHC"/>
</dbReference>
<dbReference type="EMBL" id="ATLV01014585">
    <property type="status" value="NOT_ANNOTATED_CDS"/>
    <property type="molecule type" value="Genomic_DNA"/>
</dbReference>
<reference evidence="4 6" key="1">
    <citation type="journal article" date="2014" name="BMC Genomics">
        <title>Genome sequence of Anopheles sinensis provides insight into genetics basis of mosquito competence for malaria parasites.</title>
        <authorList>
            <person name="Zhou D."/>
            <person name="Zhang D."/>
            <person name="Ding G."/>
            <person name="Shi L."/>
            <person name="Hou Q."/>
            <person name="Ye Y."/>
            <person name="Xu Y."/>
            <person name="Zhou H."/>
            <person name="Xiong C."/>
            <person name="Li S."/>
            <person name="Yu J."/>
            <person name="Hong S."/>
            <person name="Yu X."/>
            <person name="Zou P."/>
            <person name="Chen C."/>
            <person name="Chang X."/>
            <person name="Wang W."/>
            <person name="Lv Y."/>
            <person name="Sun Y."/>
            <person name="Ma L."/>
            <person name="Shen B."/>
            <person name="Zhu C."/>
        </authorList>
    </citation>
    <scope>NUCLEOTIDE SEQUENCE [LARGE SCALE GENOMIC DNA]</scope>
</reference>
<evidence type="ECO:0000256" key="1">
    <source>
        <dbReference type="PROSITE-ProRule" id="PRU00047"/>
    </source>
</evidence>
<evidence type="ECO:0000313" key="4">
    <source>
        <dbReference type="EMBL" id="KFB39123.1"/>
    </source>
</evidence>
<evidence type="ECO:0000313" key="6">
    <source>
        <dbReference type="Proteomes" id="UP000030765"/>
    </source>
</evidence>
<reference evidence="5" key="2">
    <citation type="submission" date="2020-05" db="UniProtKB">
        <authorList>
            <consortium name="EnsemblMetazoa"/>
        </authorList>
    </citation>
    <scope>IDENTIFICATION</scope>
</reference>
<evidence type="ECO:0000313" key="5">
    <source>
        <dbReference type="EnsemblMetazoa" id="ASIC006452-PA"/>
    </source>
</evidence>
<gene>
    <name evidence="4" type="ORF">ZHAS_00006452</name>
</gene>
<protein>
    <submittedName>
        <fullName evidence="5">CCHC-type domain-containing protein</fullName>
    </submittedName>
</protein>
<dbReference type="GO" id="GO:0008270">
    <property type="term" value="F:zinc ion binding"/>
    <property type="evidence" value="ECO:0007669"/>
    <property type="project" value="UniProtKB-KW"/>
</dbReference>
<keyword evidence="1" id="KW-0863">Zinc-finger</keyword>
<feature type="domain" description="CCHC-type" evidence="3">
    <location>
        <begin position="135"/>
        <end position="150"/>
    </location>
</feature>
<organism evidence="4">
    <name type="scientific">Anopheles sinensis</name>
    <name type="common">Mosquito</name>
    <dbReference type="NCBI Taxonomy" id="74873"/>
    <lineage>
        <taxon>Eukaryota</taxon>
        <taxon>Metazoa</taxon>
        <taxon>Ecdysozoa</taxon>
        <taxon>Arthropoda</taxon>
        <taxon>Hexapoda</taxon>
        <taxon>Insecta</taxon>
        <taxon>Pterygota</taxon>
        <taxon>Neoptera</taxon>
        <taxon>Endopterygota</taxon>
        <taxon>Diptera</taxon>
        <taxon>Nematocera</taxon>
        <taxon>Culicoidea</taxon>
        <taxon>Culicidae</taxon>
        <taxon>Anophelinae</taxon>
        <taxon>Anopheles</taxon>
    </lineage>
</organism>
<evidence type="ECO:0000256" key="2">
    <source>
        <dbReference type="SAM" id="MobiDB-lite"/>
    </source>
</evidence>
<evidence type="ECO:0000259" key="3">
    <source>
        <dbReference type="PROSITE" id="PS50158"/>
    </source>
</evidence>
<dbReference type="Proteomes" id="UP000030765">
    <property type="component" value="Unassembled WGS sequence"/>
</dbReference>
<accession>A0A084VMC9</accession>
<dbReference type="PROSITE" id="PS50158">
    <property type="entry name" value="ZF_CCHC"/>
    <property type="match status" value="1"/>
</dbReference>
<dbReference type="EnsemblMetazoa" id="ASIC006452-RA">
    <property type="protein sequence ID" value="ASIC006452-PA"/>
    <property type="gene ID" value="ASIC006452"/>
</dbReference>
<proteinExistence type="predicted"/>
<keyword evidence="1" id="KW-0862">Zinc</keyword>
<keyword evidence="6" id="KW-1185">Reference proteome</keyword>
<dbReference type="OrthoDB" id="6361509at2759"/>
<dbReference type="EMBL" id="KE524975">
    <property type="protein sequence ID" value="KFB39123.1"/>
    <property type="molecule type" value="Genomic_DNA"/>
</dbReference>
<sequence>MVPHRGGVSTATPLPHGTSFRTAQAYATTIQPQATADGVNYIYHPAAVVAATASAGTNVPSNSTISFLPAQPPPLPPSSTVASTQTASLPSVRSSPSPAAATHVGLLQQSKGGGSAGMYGGGSATLPYTSVAPSCYNCGSLKHTGLECPEASMEDMTRTTNFTLDYNTTSTVTPVTTPTTTSAPAIGGNNNTATLDTNINSFLVDEQYARAGAGCCDRCEWRGGPSSAGSNITNSTNNLVSASVASAVAAASVAAATAAVYRSFFRSLFSLSSSTNQQYH</sequence>